<feature type="transmembrane region" description="Helical" evidence="7">
    <location>
        <begin position="341"/>
        <end position="364"/>
    </location>
</feature>
<comment type="caution">
    <text evidence="9">The sequence shown here is derived from an EMBL/GenBank/DDBJ whole genome shotgun (WGS) entry which is preliminary data.</text>
</comment>
<comment type="subcellular location">
    <subcellularLocation>
        <location evidence="1">Cell envelope</location>
    </subcellularLocation>
</comment>
<gene>
    <name evidence="9" type="ORF">COS30_02195</name>
</gene>
<accession>A0A2M7D5Y7</accession>
<dbReference type="Pfam" id="PF05226">
    <property type="entry name" value="CHASE2"/>
    <property type="match status" value="1"/>
</dbReference>
<dbReference type="InterPro" id="IPR001054">
    <property type="entry name" value="A/G_cyclase"/>
</dbReference>
<evidence type="ECO:0000313" key="10">
    <source>
        <dbReference type="Proteomes" id="UP000229247"/>
    </source>
</evidence>
<dbReference type="CDD" id="cd07302">
    <property type="entry name" value="CHD"/>
    <property type="match status" value="1"/>
</dbReference>
<dbReference type="Pfam" id="PF00211">
    <property type="entry name" value="Guanylate_cyc"/>
    <property type="match status" value="1"/>
</dbReference>
<feature type="domain" description="Guanylate cyclase" evidence="8">
    <location>
        <begin position="406"/>
        <end position="538"/>
    </location>
</feature>
<evidence type="ECO:0000256" key="5">
    <source>
        <dbReference type="ARBA" id="ARBA00022989"/>
    </source>
</evidence>
<feature type="transmembrane region" description="Helical" evidence="7">
    <location>
        <begin position="315"/>
        <end position="335"/>
    </location>
</feature>
<dbReference type="SMART" id="SM00044">
    <property type="entry name" value="CYCc"/>
    <property type="match status" value="1"/>
</dbReference>
<dbReference type="InterPro" id="IPR007890">
    <property type="entry name" value="CHASE2"/>
</dbReference>
<dbReference type="SMART" id="SM01080">
    <property type="entry name" value="CHASE2"/>
    <property type="match status" value="1"/>
</dbReference>
<dbReference type="AlphaFoldDB" id="A0A2M7D5Y7"/>
<dbReference type="PANTHER" id="PTHR43081:SF1">
    <property type="entry name" value="ADENYLATE CYCLASE, TERMINAL-DIFFERENTIATION SPECIFIC"/>
    <property type="match status" value="1"/>
</dbReference>
<sequence>MTQSAKRFTFSLAISVAVALVISGAFWLGVFKTWQTKLADKLFLNRPSSGQIVIAAIDESSLQALGQWPWPRAVHGQAIKIIAQGQPKAIGYDVIFSEPSGIGVADDQALAQALAGSPVVLPVEGAPLQLRQNQLPLATKVIRSIETISQPAKNFGHVNVLSDEDGVVRTLPVFIDSGQEKIPAMSLAVSSFYSGQTIDDLANQTGPALRINFIGPPGSFKTISFKDVYDGKISPEVWRGKIVLVGVTSADLHDSQATPMSLGQLMPGVEIHANAVETIIAKSFLKDISSAGAIAIIFILSLVCALSFSLNRRIWLAALGSLVAYLIYLGVALWAFDKGLIFNLVYPSLAFVGSLLATLSYQYFSETKEKRHLRQSFQHYLSPHVIAEIVKNPQQLKLGGQKRDMSVLFSDIRGFTTLSEKLAPEKLVAFLNEYFTAMTDIVLSRGGVLDKFMGDGLMAFWGAPQDMPDHAQQACWAALEMSQKLAELKQEWAAKGLPDINIGVGINSGQMVVGNMGSSQRFDYTALGDNVNLGSRLEGLNKQYQTQIIISQFTFERAKDQFNCRFLDKVKVKGKEIPVEIYELTGQRAGNDI</sequence>
<dbReference type="PANTHER" id="PTHR43081">
    <property type="entry name" value="ADENYLATE CYCLASE, TERMINAL-DIFFERENTIATION SPECIFIC-RELATED"/>
    <property type="match status" value="1"/>
</dbReference>
<evidence type="ECO:0000313" key="9">
    <source>
        <dbReference type="EMBL" id="PIV38422.1"/>
    </source>
</evidence>
<evidence type="ECO:0000256" key="2">
    <source>
        <dbReference type="ARBA" id="ARBA00005381"/>
    </source>
</evidence>
<feature type="transmembrane region" description="Helical" evidence="7">
    <location>
        <begin position="288"/>
        <end position="308"/>
    </location>
</feature>
<evidence type="ECO:0000256" key="6">
    <source>
        <dbReference type="ARBA" id="ARBA00023136"/>
    </source>
</evidence>
<evidence type="ECO:0000256" key="4">
    <source>
        <dbReference type="ARBA" id="ARBA00022692"/>
    </source>
</evidence>
<name>A0A2M7D5Y7_9BACT</name>
<dbReference type="EMBL" id="PEUE01000051">
    <property type="protein sequence ID" value="PIV38422.1"/>
    <property type="molecule type" value="Genomic_DNA"/>
</dbReference>
<organism evidence="9 10">
    <name type="scientific">Candidatus Portnoybacteria bacterium CG02_land_8_20_14_3_00_45_8</name>
    <dbReference type="NCBI Taxonomy" id="1974807"/>
    <lineage>
        <taxon>Bacteria</taxon>
        <taxon>Candidatus Portnoyibacteriota</taxon>
    </lineage>
</organism>
<dbReference type="GO" id="GO:0004016">
    <property type="term" value="F:adenylate cyclase activity"/>
    <property type="evidence" value="ECO:0007669"/>
    <property type="project" value="UniProtKB-ARBA"/>
</dbReference>
<evidence type="ECO:0000259" key="8">
    <source>
        <dbReference type="PROSITE" id="PS50125"/>
    </source>
</evidence>
<proteinExistence type="inferred from homology"/>
<dbReference type="Gene3D" id="3.30.70.1230">
    <property type="entry name" value="Nucleotide cyclase"/>
    <property type="match status" value="1"/>
</dbReference>
<dbReference type="Proteomes" id="UP000229247">
    <property type="component" value="Unassembled WGS sequence"/>
</dbReference>
<dbReference type="SUPFAM" id="SSF55073">
    <property type="entry name" value="Nucleotide cyclase"/>
    <property type="match status" value="1"/>
</dbReference>
<keyword evidence="4 7" id="KW-0812">Transmembrane</keyword>
<keyword evidence="6 7" id="KW-0472">Membrane</keyword>
<dbReference type="FunFam" id="3.30.70.1230:FF:000016">
    <property type="entry name" value="Adenylate/guanylate cyclase domain-containing protein"/>
    <property type="match status" value="1"/>
</dbReference>
<evidence type="ECO:0000256" key="1">
    <source>
        <dbReference type="ARBA" id="ARBA00004196"/>
    </source>
</evidence>
<dbReference type="InterPro" id="IPR050697">
    <property type="entry name" value="Adenylyl/Guanylyl_Cyclase_3/4"/>
</dbReference>
<reference evidence="10" key="1">
    <citation type="submission" date="2017-09" db="EMBL/GenBank/DDBJ databases">
        <title>Depth-based differentiation of microbial function through sediment-hosted aquifers and enrichment of novel symbionts in the deep terrestrial subsurface.</title>
        <authorList>
            <person name="Probst A.J."/>
            <person name="Ladd B."/>
            <person name="Jarett J.K."/>
            <person name="Geller-Mcgrath D.E."/>
            <person name="Sieber C.M.K."/>
            <person name="Emerson J.B."/>
            <person name="Anantharaman K."/>
            <person name="Thomas B.C."/>
            <person name="Malmstrom R."/>
            <person name="Stieglmeier M."/>
            <person name="Klingl A."/>
            <person name="Woyke T."/>
            <person name="Ryan C.M."/>
            <person name="Banfield J.F."/>
        </authorList>
    </citation>
    <scope>NUCLEOTIDE SEQUENCE [LARGE SCALE GENOMIC DNA]</scope>
</reference>
<keyword evidence="5 7" id="KW-1133">Transmembrane helix</keyword>
<dbReference type="PROSITE" id="PS50125">
    <property type="entry name" value="GUANYLATE_CYCLASE_2"/>
    <property type="match status" value="1"/>
</dbReference>
<dbReference type="GO" id="GO:0035556">
    <property type="term" value="P:intracellular signal transduction"/>
    <property type="evidence" value="ECO:0007669"/>
    <property type="project" value="InterPro"/>
</dbReference>
<protein>
    <recommendedName>
        <fullName evidence="8">Guanylate cyclase domain-containing protein</fullName>
    </recommendedName>
</protein>
<keyword evidence="3" id="KW-1003">Cell membrane</keyword>
<dbReference type="GO" id="GO:0006171">
    <property type="term" value="P:cAMP biosynthetic process"/>
    <property type="evidence" value="ECO:0007669"/>
    <property type="project" value="TreeGrafter"/>
</dbReference>
<dbReference type="InterPro" id="IPR029787">
    <property type="entry name" value="Nucleotide_cyclase"/>
</dbReference>
<evidence type="ECO:0000256" key="7">
    <source>
        <dbReference type="SAM" id="Phobius"/>
    </source>
</evidence>
<dbReference type="GO" id="GO:0030313">
    <property type="term" value="C:cell envelope"/>
    <property type="evidence" value="ECO:0007669"/>
    <property type="project" value="UniProtKB-SubCell"/>
</dbReference>
<evidence type="ECO:0000256" key="3">
    <source>
        <dbReference type="ARBA" id="ARBA00022475"/>
    </source>
</evidence>
<comment type="similarity">
    <text evidence="2">Belongs to the adenylyl cyclase class-3 family.</text>
</comment>
<feature type="transmembrane region" description="Helical" evidence="7">
    <location>
        <begin position="12"/>
        <end position="31"/>
    </location>
</feature>